<dbReference type="Proteomes" id="UP000093276">
    <property type="component" value="Chromosome"/>
</dbReference>
<feature type="transmembrane region" description="Helical" evidence="1">
    <location>
        <begin position="12"/>
        <end position="30"/>
    </location>
</feature>
<dbReference type="EMBL" id="CP016907">
    <property type="protein sequence ID" value="AOC93890.1"/>
    <property type="molecule type" value="Genomic_DNA"/>
</dbReference>
<keyword evidence="1" id="KW-0472">Membrane</keyword>
<dbReference type="RefSeq" id="WP_066032649.1">
    <property type="nucleotide sequence ID" value="NZ_CP016907.1"/>
</dbReference>
<proteinExistence type="predicted"/>
<reference evidence="2 4" key="1">
    <citation type="submission" date="2016-08" db="EMBL/GenBank/DDBJ databases">
        <title>Complete genome sequence of Flavobacterium johnsoniae strain GSE09, a volatile-producing biocontrol agent isolated from cucumber (Cucumis sativus).</title>
        <authorList>
            <person name="Jeong J.-J."/>
            <person name="Oh J.Y."/>
            <person name="Jim Y.J."/>
            <person name="Sang M.K."/>
            <person name="Kim K.D."/>
        </authorList>
    </citation>
    <scope>NUCLEOTIDE SEQUENCE [LARGE SCALE GENOMIC DNA]</scope>
    <source>
        <strain evidence="2 4">GSE09</strain>
    </source>
</reference>
<name>A0AAC9CXU2_9FLAO</name>
<dbReference type="AlphaFoldDB" id="A0AAC9CXU2"/>
<dbReference type="EMBL" id="FMVC01000009">
    <property type="protein sequence ID" value="SCY98787.1"/>
    <property type="molecule type" value="Genomic_DNA"/>
</dbReference>
<evidence type="ECO:0000313" key="2">
    <source>
        <dbReference type="EMBL" id="AOC93890.1"/>
    </source>
</evidence>
<dbReference type="KEGG" id="fjg:BB050_00746"/>
<evidence type="ECO:0000313" key="3">
    <source>
        <dbReference type="EMBL" id="SCY98787.1"/>
    </source>
</evidence>
<sequence>MAGNGANSNGIGFWSILNSITFPAIVFINVKKEGLGKLDVQKLKETLKYLESKQRELKRQNQNDTRSLESMIKYLKKDMMEQHALADHHQLIKQEIKDTETFIENVKNIIKINS</sequence>
<accession>A0AAC9CXU2</accession>
<keyword evidence="5" id="KW-1185">Reference proteome</keyword>
<keyword evidence="1" id="KW-1133">Transmembrane helix</keyword>
<evidence type="ECO:0000256" key="1">
    <source>
        <dbReference type="SAM" id="Phobius"/>
    </source>
</evidence>
<dbReference type="Proteomes" id="UP000199307">
    <property type="component" value="Unassembled WGS sequence"/>
</dbReference>
<evidence type="ECO:0000313" key="4">
    <source>
        <dbReference type="Proteomes" id="UP000093276"/>
    </source>
</evidence>
<gene>
    <name evidence="2" type="ORF">BB050_00746</name>
    <name evidence="3" type="ORF">SAMN02927916_4561</name>
</gene>
<reference evidence="3 5" key="2">
    <citation type="submission" date="2016-10" db="EMBL/GenBank/DDBJ databases">
        <authorList>
            <person name="Varghese N."/>
            <person name="Submissions S."/>
        </authorList>
    </citation>
    <scope>NUCLEOTIDE SEQUENCE [LARGE SCALE GENOMIC DNA]</scope>
    <source>
        <strain evidence="3 5">CGMCC 1.6859</strain>
    </source>
</reference>
<keyword evidence="1" id="KW-0812">Transmembrane</keyword>
<evidence type="ECO:0000313" key="5">
    <source>
        <dbReference type="Proteomes" id="UP000199307"/>
    </source>
</evidence>
<dbReference type="GeneID" id="32306637"/>
<organism evidence="2 4">
    <name type="scientific">Flavobacterium anhuiense</name>
    <dbReference type="NCBI Taxonomy" id="459526"/>
    <lineage>
        <taxon>Bacteria</taxon>
        <taxon>Pseudomonadati</taxon>
        <taxon>Bacteroidota</taxon>
        <taxon>Flavobacteriia</taxon>
        <taxon>Flavobacteriales</taxon>
        <taxon>Flavobacteriaceae</taxon>
        <taxon>Flavobacterium</taxon>
    </lineage>
</organism>
<protein>
    <submittedName>
        <fullName evidence="2">Uncharacterized protein</fullName>
    </submittedName>
</protein>